<proteinExistence type="predicted"/>
<dbReference type="EMBL" id="BDMD01000007">
    <property type="protein sequence ID" value="GBF08477.1"/>
    <property type="molecule type" value="Genomic_DNA"/>
</dbReference>
<organism evidence="2 3">
    <name type="scientific">Aeropyrum pernix</name>
    <dbReference type="NCBI Taxonomy" id="56636"/>
    <lineage>
        <taxon>Archaea</taxon>
        <taxon>Thermoproteota</taxon>
        <taxon>Thermoprotei</taxon>
        <taxon>Desulfurococcales</taxon>
        <taxon>Desulfurococcaceae</taxon>
        <taxon>Aeropyrum</taxon>
    </lineage>
</organism>
<protein>
    <recommendedName>
        <fullName evidence="1">MIP18 family-like domain-containing protein</fullName>
    </recommendedName>
</protein>
<dbReference type="PANTHER" id="PTHR42831:SF1">
    <property type="entry name" value="FE-S PROTEIN MATURATION AUXILIARY FACTOR YITW"/>
    <property type="match status" value="1"/>
</dbReference>
<evidence type="ECO:0000259" key="1">
    <source>
        <dbReference type="Pfam" id="PF01883"/>
    </source>
</evidence>
<dbReference type="InterPro" id="IPR052339">
    <property type="entry name" value="Fe-S_Maturation_MIP18"/>
</dbReference>
<feature type="domain" description="MIP18 family-like" evidence="1">
    <location>
        <begin position="20"/>
        <end position="97"/>
    </location>
</feature>
<dbReference type="PANTHER" id="PTHR42831">
    <property type="entry name" value="FE-S PROTEIN MATURATION AUXILIARY FACTOR YITW"/>
    <property type="match status" value="1"/>
</dbReference>
<accession>A0A401H7M2</accession>
<gene>
    <name evidence="2" type="ORF">apy_02020</name>
</gene>
<sequence length="138" mass="15560">MYEEEGGASIVLEGPKELLDRIVEALKEVYDPEIPVNVYDLGLIYEVRVEGPRERPRIKVKMSLTAIGCPVSVALPAYVEDAIREAVPEAEDVEVEVVFDPPWTPERVTPEGRELLKTIYGYDVVEQWKRAAQQQYGG</sequence>
<dbReference type="InterPro" id="IPR002744">
    <property type="entry name" value="MIP18-like"/>
</dbReference>
<dbReference type="SUPFAM" id="SSF117916">
    <property type="entry name" value="Fe-S cluster assembly (FSCA) domain-like"/>
    <property type="match status" value="1"/>
</dbReference>
<reference evidence="2 3" key="1">
    <citation type="submission" date="2017-02" db="EMBL/GenBank/DDBJ databases">
        <title>isolation and characterization of a novel temperate virus Aeropyrum globular virus 1 infecting hyperthermophilic archaeon Aeropyrum.</title>
        <authorList>
            <person name="Yumiya M."/>
            <person name="Yoshida T."/>
            <person name="Sako Y."/>
        </authorList>
    </citation>
    <scope>NUCLEOTIDE SEQUENCE [LARGE SCALE GENOMIC DNA]</scope>
    <source>
        <strain evidence="2 3">YK1-12-2013</strain>
    </source>
</reference>
<dbReference type="Gene3D" id="3.30.300.130">
    <property type="entry name" value="Fe-S cluster assembly (FSCA)"/>
    <property type="match status" value="1"/>
</dbReference>
<dbReference type="InterPro" id="IPR034904">
    <property type="entry name" value="FSCA_dom_sf"/>
</dbReference>
<dbReference type="AlphaFoldDB" id="A0A401H7M2"/>
<evidence type="ECO:0000313" key="3">
    <source>
        <dbReference type="Proteomes" id="UP000291213"/>
    </source>
</evidence>
<name>A0A401H7M2_AERPX</name>
<dbReference type="OrthoDB" id="371709at2157"/>
<dbReference type="Proteomes" id="UP000291213">
    <property type="component" value="Unassembled WGS sequence"/>
</dbReference>
<comment type="caution">
    <text evidence="2">The sequence shown here is derived from an EMBL/GenBank/DDBJ whole genome shotgun (WGS) entry which is preliminary data.</text>
</comment>
<evidence type="ECO:0000313" key="2">
    <source>
        <dbReference type="EMBL" id="GBF08477.1"/>
    </source>
</evidence>
<dbReference type="Pfam" id="PF01883">
    <property type="entry name" value="FeS_assembly_P"/>
    <property type="match status" value="1"/>
</dbReference>